<reference evidence="2" key="2">
    <citation type="submission" date="2020-09" db="EMBL/GenBank/DDBJ databases">
        <authorList>
            <person name="Sun Q."/>
            <person name="Ohkuma M."/>
        </authorList>
    </citation>
    <scope>NUCLEOTIDE SEQUENCE</scope>
    <source>
        <strain evidence="2">JCM 4059</strain>
    </source>
</reference>
<sequence length="183" mass="19889">MIDRRFFVRVMTMPVAFHLVARAEYLSENGMPCSAQSRSCGDWTKTNAIRPGGLQAGGAGPQGPGGRGSADASRWRFRGSLLPEPAPKRAEVARECRTGRRCAGFLKAAQVRSTELVPGTEHHLIVNGQGFPLAMLLTGGNRNDGLSLRDGTDVSLARWPAVSTRRLFCRMRHLTSLTASRGR</sequence>
<reference evidence="2" key="1">
    <citation type="journal article" date="2014" name="Int. J. Syst. Evol. Microbiol.">
        <title>Complete genome sequence of Corynebacterium casei LMG S-19264T (=DSM 44701T), isolated from a smear-ripened cheese.</title>
        <authorList>
            <consortium name="US DOE Joint Genome Institute (JGI-PGF)"/>
            <person name="Walter F."/>
            <person name="Albersmeier A."/>
            <person name="Kalinowski J."/>
            <person name="Ruckert C."/>
        </authorList>
    </citation>
    <scope>NUCLEOTIDE SEQUENCE</scope>
    <source>
        <strain evidence="2">JCM 4059</strain>
    </source>
</reference>
<gene>
    <name evidence="2" type="ORF">GCM10010218_39180</name>
</gene>
<name>A0A919B5T7_9ACTN</name>
<dbReference type="Proteomes" id="UP000638313">
    <property type="component" value="Unassembled WGS sequence"/>
</dbReference>
<dbReference type="AlphaFoldDB" id="A0A919B5T7"/>
<organism evidence="2 3">
    <name type="scientific">Streptomyces mashuensis</name>
    <dbReference type="NCBI Taxonomy" id="33904"/>
    <lineage>
        <taxon>Bacteria</taxon>
        <taxon>Bacillati</taxon>
        <taxon>Actinomycetota</taxon>
        <taxon>Actinomycetes</taxon>
        <taxon>Kitasatosporales</taxon>
        <taxon>Streptomycetaceae</taxon>
        <taxon>Streptomyces</taxon>
    </lineage>
</organism>
<dbReference type="EMBL" id="BNBD01000008">
    <property type="protein sequence ID" value="GHF54110.1"/>
    <property type="molecule type" value="Genomic_DNA"/>
</dbReference>
<keyword evidence="3" id="KW-1185">Reference proteome</keyword>
<evidence type="ECO:0000256" key="1">
    <source>
        <dbReference type="SAM" id="MobiDB-lite"/>
    </source>
</evidence>
<protein>
    <submittedName>
        <fullName evidence="2">Uncharacterized protein</fullName>
    </submittedName>
</protein>
<proteinExistence type="predicted"/>
<comment type="caution">
    <text evidence="2">The sequence shown here is derived from an EMBL/GenBank/DDBJ whole genome shotgun (WGS) entry which is preliminary data.</text>
</comment>
<feature type="compositionally biased region" description="Gly residues" evidence="1">
    <location>
        <begin position="54"/>
        <end position="68"/>
    </location>
</feature>
<accession>A0A919B5T7</accession>
<feature type="region of interest" description="Disordered" evidence="1">
    <location>
        <begin position="51"/>
        <end position="72"/>
    </location>
</feature>
<evidence type="ECO:0000313" key="2">
    <source>
        <dbReference type="EMBL" id="GHF54110.1"/>
    </source>
</evidence>
<evidence type="ECO:0000313" key="3">
    <source>
        <dbReference type="Proteomes" id="UP000638313"/>
    </source>
</evidence>